<evidence type="ECO:0000256" key="4">
    <source>
        <dbReference type="ARBA" id="ARBA00022801"/>
    </source>
</evidence>
<protein>
    <recommendedName>
        <fullName evidence="8">Carbohydrate kinase PfkB domain-containing protein</fullName>
    </recommendedName>
</protein>
<organism evidence="9 10">
    <name type="scientific">Psilocybe cf. subviscida</name>
    <dbReference type="NCBI Taxonomy" id="2480587"/>
    <lineage>
        <taxon>Eukaryota</taxon>
        <taxon>Fungi</taxon>
        <taxon>Dikarya</taxon>
        <taxon>Basidiomycota</taxon>
        <taxon>Agaricomycotina</taxon>
        <taxon>Agaricomycetes</taxon>
        <taxon>Agaricomycetidae</taxon>
        <taxon>Agaricales</taxon>
        <taxon>Agaricineae</taxon>
        <taxon>Strophariaceae</taxon>
        <taxon>Psilocybe</taxon>
    </lineage>
</organism>
<dbReference type="GO" id="GO:0005737">
    <property type="term" value="C:cytoplasm"/>
    <property type="evidence" value="ECO:0007669"/>
    <property type="project" value="TreeGrafter"/>
</dbReference>
<comment type="caution">
    <text evidence="9">The sequence shown here is derived from an EMBL/GenBank/DDBJ whole genome shotgun (WGS) entry which is preliminary data.</text>
</comment>
<keyword evidence="10" id="KW-1185">Reference proteome</keyword>
<dbReference type="GO" id="GO:0016798">
    <property type="term" value="F:hydrolase activity, acting on glycosyl bonds"/>
    <property type="evidence" value="ECO:0007669"/>
    <property type="project" value="UniProtKB-KW"/>
</dbReference>
<dbReference type="HAMAP" id="MF_01876">
    <property type="entry name" value="PsiMP_glycosidase"/>
    <property type="match status" value="1"/>
</dbReference>
<dbReference type="EMBL" id="JAACJJ010000056">
    <property type="protein sequence ID" value="KAF5312310.1"/>
    <property type="molecule type" value="Genomic_DNA"/>
</dbReference>
<keyword evidence="3" id="KW-0418">Kinase</keyword>
<dbReference type="GO" id="GO:0046872">
    <property type="term" value="F:metal ion binding"/>
    <property type="evidence" value="ECO:0007669"/>
    <property type="project" value="UniProtKB-KW"/>
</dbReference>
<evidence type="ECO:0000256" key="2">
    <source>
        <dbReference type="ARBA" id="ARBA00022723"/>
    </source>
</evidence>
<evidence type="ECO:0000256" key="3">
    <source>
        <dbReference type="ARBA" id="ARBA00022777"/>
    </source>
</evidence>
<keyword evidence="6" id="KW-0456">Lyase</keyword>
<dbReference type="PANTHER" id="PTHR42909:SF1">
    <property type="entry name" value="CARBOHYDRATE KINASE PFKB DOMAIN-CONTAINING PROTEIN"/>
    <property type="match status" value="1"/>
</dbReference>
<keyword evidence="4" id="KW-0378">Hydrolase</keyword>
<feature type="domain" description="Carbohydrate kinase PfkB" evidence="8">
    <location>
        <begin position="689"/>
        <end position="768"/>
    </location>
</feature>
<dbReference type="InterPro" id="IPR002173">
    <property type="entry name" value="Carboh/pur_kinase_PfkB_CS"/>
</dbReference>
<keyword evidence="7" id="KW-0326">Glycosidase</keyword>
<proteinExistence type="inferred from homology"/>
<feature type="domain" description="Carbohydrate kinase PfkB" evidence="8">
    <location>
        <begin position="375"/>
        <end position="588"/>
    </location>
</feature>
<dbReference type="GO" id="GO:0016301">
    <property type="term" value="F:kinase activity"/>
    <property type="evidence" value="ECO:0007669"/>
    <property type="project" value="UniProtKB-KW"/>
</dbReference>
<dbReference type="AlphaFoldDB" id="A0A8H5ETV6"/>
<evidence type="ECO:0000313" key="9">
    <source>
        <dbReference type="EMBL" id="KAF5312310.1"/>
    </source>
</evidence>
<dbReference type="Gene3D" id="3.40.1190.20">
    <property type="match status" value="1"/>
</dbReference>
<dbReference type="InterPro" id="IPR022830">
    <property type="entry name" value="Indigdn_synthA-like"/>
</dbReference>
<evidence type="ECO:0000313" key="10">
    <source>
        <dbReference type="Proteomes" id="UP000567179"/>
    </source>
</evidence>
<evidence type="ECO:0000256" key="1">
    <source>
        <dbReference type="ARBA" id="ARBA00022679"/>
    </source>
</evidence>
<dbReference type="PROSITE" id="PS00584">
    <property type="entry name" value="PFKB_KINASES_2"/>
    <property type="match status" value="1"/>
</dbReference>
<dbReference type="PANTHER" id="PTHR42909">
    <property type="entry name" value="ZGC:136858"/>
    <property type="match status" value="1"/>
</dbReference>
<dbReference type="Proteomes" id="UP000567179">
    <property type="component" value="Unassembled WGS sequence"/>
</dbReference>
<evidence type="ECO:0000256" key="6">
    <source>
        <dbReference type="ARBA" id="ARBA00023239"/>
    </source>
</evidence>
<keyword evidence="2" id="KW-0479">Metal-binding</keyword>
<accession>A0A8H5ETV6</accession>
<name>A0A8H5ETV6_9AGAR</name>
<evidence type="ECO:0000256" key="7">
    <source>
        <dbReference type="ARBA" id="ARBA00023295"/>
    </source>
</evidence>
<dbReference type="OrthoDB" id="198885at2759"/>
<evidence type="ECO:0000259" key="8">
    <source>
        <dbReference type="Pfam" id="PF00294"/>
    </source>
</evidence>
<dbReference type="Gene3D" id="3.40.1790.10">
    <property type="entry name" value="Indigoidine synthase domain"/>
    <property type="match status" value="1"/>
</dbReference>
<dbReference type="Pfam" id="PF04227">
    <property type="entry name" value="Indigoidine_A"/>
    <property type="match status" value="1"/>
</dbReference>
<reference evidence="9 10" key="1">
    <citation type="journal article" date="2020" name="ISME J.">
        <title>Uncovering the hidden diversity of litter-decomposition mechanisms in mushroom-forming fungi.</title>
        <authorList>
            <person name="Floudas D."/>
            <person name="Bentzer J."/>
            <person name="Ahren D."/>
            <person name="Johansson T."/>
            <person name="Persson P."/>
            <person name="Tunlid A."/>
        </authorList>
    </citation>
    <scope>NUCLEOTIDE SEQUENCE [LARGE SCALE GENOMIC DNA]</scope>
    <source>
        <strain evidence="9 10">CBS 101986</strain>
    </source>
</reference>
<keyword evidence="1" id="KW-0808">Transferase</keyword>
<evidence type="ECO:0000256" key="5">
    <source>
        <dbReference type="ARBA" id="ARBA00023211"/>
    </source>
</evidence>
<dbReference type="SUPFAM" id="SSF110581">
    <property type="entry name" value="Indigoidine synthase A-like"/>
    <property type="match status" value="1"/>
</dbReference>
<dbReference type="InterPro" id="IPR007342">
    <property type="entry name" value="PsuG"/>
</dbReference>
<dbReference type="Pfam" id="PF00294">
    <property type="entry name" value="PfkB"/>
    <property type="match status" value="2"/>
</dbReference>
<dbReference type="InterPro" id="IPR011611">
    <property type="entry name" value="PfkB_dom"/>
</dbReference>
<sequence>MLFSRSLRTLGRRNVSYAQLQSLKGKNAPLDVHPEVGEALAHQKPVVALETALVSHGLPFPQSLDVPLGLEEIVRENGAIPATIGIIQGRVKIGLTRAELERLADGETRKNARKISRRDIGAAIATGADGGTTCAATLVFAALAGIKVFATGGLGGVHRGGESTLDISADLQELTRCPVGLVSSGVKSILDIRRTLEYLETAGVPVISYNKTREFPAFFSRHSGCNAPWNMNDPLTAAKLLYAQAQLRMQTGALIAVPIPEEHEAVGLEIQGFVNQAVRESEQNGISQTGNDATPWLLNRVYELSQGRSLQSNIALLRSTAHVGSQIAVEYQKLTADQSTSSGTPFIPASYPQSSNSTTHLKRQNVSGVSVKPANVVVVGSAAVDITAQEAPNKSPTLAVHSTAPGKVSLTLGGVGRNIAEATHRVMQAYASGHSSLLIAPIGADSFGHLLVDEMESFGMRTDGLIKSKEKSTAVCNMVLDSQGALVGGVAAMEITEQTPTEDYMREIETHSPSIIAIDGNLPPVAMESILPFANAKNIPVLFEPTSTVKCTRILPAIMTALRQKSEAPVKYATPNLLELAELYETADQELFQVSDHPVHAYWWSVIDSLGLGSGFRNSIERMARYSDGKINLEFLLREGIIQKAVNLLPFFQNLVIKCGDRGVLVVMRIEPQLARQSGWAKFVNSDPRVIVFEGQAGELLVIQHISALPIESLVNVTGAGDSFVGALLATLAQNPHVLHHPKSLEDAVLTSQRAAVLTLQSHHAVSPVLQEMTLPRI</sequence>
<dbReference type="InterPro" id="IPR029056">
    <property type="entry name" value="Ribokinase-like"/>
</dbReference>
<dbReference type="SUPFAM" id="SSF53613">
    <property type="entry name" value="Ribokinase-like"/>
    <property type="match status" value="1"/>
</dbReference>
<gene>
    <name evidence="9" type="ORF">D9619_003524</name>
</gene>
<dbReference type="GO" id="GO:0004730">
    <property type="term" value="F:pseudouridylate synthase activity"/>
    <property type="evidence" value="ECO:0007669"/>
    <property type="project" value="InterPro"/>
</dbReference>
<keyword evidence="5" id="KW-0464">Manganese</keyword>